<comment type="caution">
    <text evidence="2">The sequence shown here is derived from an EMBL/GenBank/DDBJ whole genome shotgun (WGS) entry which is preliminary data.</text>
</comment>
<feature type="compositionally biased region" description="Polar residues" evidence="1">
    <location>
        <begin position="234"/>
        <end position="254"/>
    </location>
</feature>
<dbReference type="EMBL" id="JBHFFA010000003">
    <property type="protein sequence ID" value="KAL2633099.1"/>
    <property type="molecule type" value="Genomic_DNA"/>
</dbReference>
<evidence type="ECO:0000256" key="1">
    <source>
        <dbReference type="SAM" id="MobiDB-lite"/>
    </source>
</evidence>
<keyword evidence="3" id="KW-1185">Reference proteome</keyword>
<reference evidence="2 3" key="1">
    <citation type="submission" date="2024-09" db="EMBL/GenBank/DDBJ databases">
        <title>Chromosome-scale assembly of Riccia fluitans.</title>
        <authorList>
            <person name="Paukszto L."/>
            <person name="Sawicki J."/>
            <person name="Karawczyk K."/>
            <person name="Piernik-Szablinska J."/>
            <person name="Szczecinska M."/>
            <person name="Mazdziarz M."/>
        </authorList>
    </citation>
    <scope>NUCLEOTIDE SEQUENCE [LARGE SCALE GENOMIC DNA]</scope>
    <source>
        <strain evidence="2">Rf_01</strain>
        <tissue evidence="2">Aerial parts of the thallus</tissue>
    </source>
</reference>
<feature type="region of interest" description="Disordered" evidence="1">
    <location>
        <begin position="234"/>
        <end position="261"/>
    </location>
</feature>
<evidence type="ECO:0000313" key="2">
    <source>
        <dbReference type="EMBL" id="KAL2633099.1"/>
    </source>
</evidence>
<accession>A0ABD1YTM2</accession>
<dbReference type="AlphaFoldDB" id="A0ABD1YTM2"/>
<organism evidence="2 3">
    <name type="scientific">Riccia fluitans</name>
    <dbReference type="NCBI Taxonomy" id="41844"/>
    <lineage>
        <taxon>Eukaryota</taxon>
        <taxon>Viridiplantae</taxon>
        <taxon>Streptophyta</taxon>
        <taxon>Embryophyta</taxon>
        <taxon>Marchantiophyta</taxon>
        <taxon>Marchantiopsida</taxon>
        <taxon>Marchantiidae</taxon>
        <taxon>Marchantiales</taxon>
        <taxon>Ricciaceae</taxon>
        <taxon>Riccia</taxon>
    </lineage>
</organism>
<sequence>MCVVRSSSLSFLYLAPILREKIVPFTIKSEENVPRGQILTAHLNAVVNGSPISRSVTVSGQGTITAEELQKRLTSMEKVGKAPAGSGKQAHQHMTLYLQELTLALFAAAKWESEHLPNEKDTSLYFNSLYNADLSKYLEAYLQNPADVEETEMNDLTLHAAAFLIDETKLVLRGLAESSKTEHRRVSHAIHLMRTLCAVIDRRTPYQEQHANTPLPEWLPSHPFRRFTNASVSGSPLQESHVENISPSRKNSNFDGKDDEQSLKVSVSRGSDCKQGKYLRVKLLLEHFGNGSSIPGYQLLVSLLYATVSQKVTIEVGEVVLRFVSTSIEFLKDHKKSMFLAPCLDILRHVYSCYASQRLEVISVSTVTMVMHHLGVIFQSLLPAEIANQLIEDMQKRQRDQFLRFLHPAVSMAAPPTGDNTSHRRGHSRS</sequence>
<protein>
    <submittedName>
        <fullName evidence="2">Uncharacterized protein</fullName>
    </submittedName>
</protein>
<dbReference type="Proteomes" id="UP001605036">
    <property type="component" value="Unassembled WGS sequence"/>
</dbReference>
<gene>
    <name evidence="2" type="ORF">R1flu_004578</name>
</gene>
<proteinExistence type="predicted"/>
<evidence type="ECO:0000313" key="3">
    <source>
        <dbReference type="Proteomes" id="UP001605036"/>
    </source>
</evidence>
<feature type="region of interest" description="Disordered" evidence="1">
    <location>
        <begin position="411"/>
        <end position="430"/>
    </location>
</feature>
<name>A0ABD1YTM2_9MARC</name>